<feature type="compositionally biased region" description="Acidic residues" evidence="1">
    <location>
        <begin position="333"/>
        <end position="344"/>
    </location>
</feature>
<name>A0AAV4HBJ8_9GAST</name>
<evidence type="ECO:0000256" key="2">
    <source>
        <dbReference type="SAM" id="Phobius"/>
    </source>
</evidence>
<keyword evidence="2" id="KW-0472">Membrane</keyword>
<keyword evidence="4" id="KW-1185">Reference proteome</keyword>
<reference evidence="3 4" key="1">
    <citation type="journal article" date="2021" name="Elife">
        <title>Chloroplast acquisition without the gene transfer in kleptoplastic sea slugs, Plakobranchus ocellatus.</title>
        <authorList>
            <person name="Maeda T."/>
            <person name="Takahashi S."/>
            <person name="Yoshida T."/>
            <person name="Shimamura S."/>
            <person name="Takaki Y."/>
            <person name="Nagai Y."/>
            <person name="Toyoda A."/>
            <person name="Suzuki Y."/>
            <person name="Arimoto A."/>
            <person name="Ishii H."/>
            <person name="Satoh N."/>
            <person name="Nishiyama T."/>
            <person name="Hasebe M."/>
            <person name="Maruyama T."/>
            <person name="Minagawa J."/>
            <person name="Obokata J."/>
            <person name="Shigenobu S."/>
        </authorList>
    </citation>
    <scope>NUCLEOTIDE SEQUENCE [LARGE SCALE GENOMIC DNA]</scope>
</reference>
<evidence type="ECO:0000313" key="3">
    <source>
        <dbReference type="EMBL" id="GFR95084.1"/>
    </source>
</evidence>
<organism evidence="3 4">
    <name type="scientific">Elysia marginata</name>
    <dbReference type="NCBI Taxonomy" id="1093978"/>
    <lineage>
        <taxon>Eukaryota</taxon>
        <taxon>Metazoa</taxon>
        <taxon>Spiralia</taxon>
        <taxon>Lophotrochozoa</taxon>
        <taxon>Mollusca</taxon>
        <taxon>Gastropoda</taxon>
        <taxon>Heterobranchia</taxon>
        <taxon>Euthyneura</taxon>
        <taxon>Panpulmonata</taxon>
        <taxon>Sacoglossa</taxon>
        <taxon>Placobranchoidea</taxon>
        <taxon>Plakobranchidae</taxon>
        <taxon>Elysia</taxon>
    </lineage>
</organism>
<sequence length="385" mass="43232">MATEVTVKIRNKNLGQALLLKQEEWDLSLSEMRDILKAQEVELPTEYRFLTGNGNVVSTILENNIIFRDVVEQEPFAEIKKDDTSLHSAEERVVPQFMIVPVEELPGHSVNQDAGKECPFINKLPFFAGARGTLPCMRNVFNIHTLLKMAFILTCLLFLMIFVLTLCLHLLFGVGQVGGLAGHGILGGSLLYQQHYAAGSVDQEAITSLKVKISEVEVANRFEIQDLKRKLTELEDMYLTQFRELEAVKKELAAATAARSTSANELSGQVDDLGLRLSEVENSVHSFHVARQKYFINSTDNTMNSDHNKAAAEDTDYTRIEEEAEQMVMEDIGSQEEVVEEVVEESVSGGKVKEEKIKKGKKKEDKKNKKKDKGKGKKKDKKNKK</sequence>
<comment type="caution">
    <text evidence="3">The sequence shown here is derived from an EMBL/GenBank/DDBJ whole genome shotgun (WGS) entry which is preliminary data.</text>
</comment>
<gene>
    <name evidence="3" type="ORF">ElyMa_002683800</name>
</gene>
<feature type="region of interest" description="Disordered" evidence="1">
    <location>
        <begin position="331"/>
        <end position="385"/>
    </location>
</feature>
<proteinExistence type="predicted"/>
<dbReference type="EMBL" id="BMAT01005533">
    <property type="protein sequence ID" value="GFR95084.1"/>
    <property type="molecule type" value="Genomic_DNA"/>
</dbReference>
<feature type="compositionally biased region" description="Basic residues" evidence="1">
    <location>
        <begin position="368"/>
        <end position="385"/>
    </location>
</feature>
<feature type="compositionally biased region" description="Basic and acidic residues" evidence="1">
    <location>
        <begin position="351"/>
        <end position="367"/>
    </location>
</feature>
<feature type="transmembrane region" description="Helical" evidence="2">
    <location>
        <begin position="146"/>
        <end position="172"/>
    </location>
</feature>
<evidence type="ECO:0000256" key="1">
    <source>
        <dbReference type="SAM" id="MobiDB-lite"/>
    </source>
</evidence>
<dbReference type="Proteomes" id="UP000762676">
    <property type="component" value="Unassembled WGS sequence"/>
</dbReference>
<keyword evidence="2" id="KW-1133">Transmembrane helix</keyword>
<evidence type="ECO:0008006" key="5">
    <source>
        <dbReference type="Google" id="ProtNLM"/>
    </source>
</evidence>
<evidence type="ECO:0000313" key="4">
    <source>
        <dbReference type="Proteomes" id="UP000762676"/>
    </source>
</evidence>
<dbReference type="AlphaFoldDB" id="A0AAV4HBJ8"/>
<protein>
    <recommendedName>
        <fullName evidence="5">Ubiquitin-like domain-containing protein</fullName>
    </recommendedName>
</protein>
<keyword evidence="2" id="KW-0812">Transmembrane</keyword>
<accession>A0AAV4HBJ8</accession>